<organism evidence="1 2">
    <name type="scientific">Melanopsichium pennsylvanicum</name>
    <dbReference type="NCBI Taxonomy" id="63383"/>
    <lineage>
        <taxon>Eukaryota</taxon>
        <taxon>Fungi</taxon>
        <taxon>Dikarya</taxon>
        <taxon>Basidiomycota</taxon>
        <taxon>Ustilaginomycotina</taxon>
        <taxon>Ustilaginomycetes</taxon>
        <taxon>Ustilaginales</taxon>
        <taxon>Ustilaginaceae</taxon>
        <taxon>Melanopsichium</taxon>
    </lineage>
</organism>
<dbReference type="EMBL" id="OAPG01000009">
    <property type="protein sequence ID" value="SNX85123.1"/>
    <property type="molecule type" value="Genomic_DNA"/>
</dbReference>
<gene>
    <name evidence="1" type="ORF">MEPE_03832</name>
</gene>
<keyword evidence="2" id="KW-1185">Reference proteome</keyword>
<proteinExistence type="predicted"/>
<sequence>MTPPVRLLLQDFDSIQQHLKDLIKAQDASVSNTPQDMSTNQKTELKNAALYVTRAIRQVLRDIVRLQDAHKKAIHSFLDDVFEALDNQAARHDDTSSDARCITPTSSRLSMAFNNLSPTRQRAAKASKSFDQLTPEAQKDLSLAFSTMSLLYIAAASETTASKQKWFNGTVFMFLGIVKEHQHALAQLFPNLTTVSPTTGKCSSSVKDALKYLHKSEISSPLWEQIAYVLLCLPCRNKQPLRADNLGELELHFADQLRRNYCGDAPFCFLQFVLEVNWQRTKQTFQASSRTFIPDDDSQSGFDAYLKMTSLVQSSGTGKTHLVLELGKVAPLLYTCLWRKAPDKRPSVVDGYPLGDTRLYTYFSCSKFSRPTPNYASATAGDAPVDDKPKPFTVSYDLQVAAFVGGWFQTLATELNFLPEAQAKHKYLQKLNNFDGADSTALTRSKFFMDVVRARKDPRPAFLARPDPCVSQSMSMACSSRSDQVGAGT</sequence>
<dbReference type="Proteomes" id="UP001294444">
    <property type="component" value="Unassembled WGS sequence"/>
</dbReference>
<protein>
    <submittedName>
        <fullName evidence="1">Uncharacterized protein</fullName>
    </submittedName>
</protein>
<name>A0AAJ5C619_9BASI</name>
<comment type="caution">
    <text evidence="1">The sequence shown here is derived from an EMBL/GenBank/DDBJ whole genome shotgun (WGS) entry which is preliminary data.</text>
</comment>
<evidence type="ECO:0000313" key="1">
    <source>
        <dbReference type="EMBL" id="SNX85123.1"/>
    </source>
</evidence>
<reference evidence="1" key="1">
    <citation type="submission" date="2023-10" db="EMBL/GenBank/DDBJ databases">
        <authorList>
            <person name="Guldener U."/>
        </authorList>
    </citation>
    <scope>NUCLEOTIDE SEQUENCE</scope>
    <source>
        <strain evidence="1">Mp4</strain>
    </source>
</reference>
<dbReference type="AlphaFoldDB" id="A0AAJ5C619"/>
<accession>A0AAJ5C619</accession>
<evidence type="ECO:0000313" key="2">
    <source>
        <dbReference type="Proteomes" id="UP001294444"/>
    </source>
</evidence>